<proteinExistence type="predicted"/>
<dbReference type="InterPro" id="IPR050769">
    <property type="entry name" value="NAT_camello-type"/>
</dbReference>
<protein>
    <submittedName>
        <fullName evidence="3">N-acetylglutamate synthase, GNAT family</fullName>
    </submittedName>
</protein>
<dbReference type="Gene3D" id="3.40.1580.10">
    <property type="entry name" value="SMI1/KNR4-like"/>
    <property type="match status" value="1"/>
</dbReference>
<dbReference type="Pfam" id="PF09346">
    <property type="entry name" value="SMI1_KNR4"/>
    <property type="match status" value="1"/>
</dbReference>
<dbReference type="OrthoDB" id="119498at2"/>
<dbReference type="SMART" id="SM00860">
    <property type="entry name" value="SMI1_KNR4"/>
    <property type="match status" value="1"/>
</dbReference>
<reference evidence="3 4" key="1">
    <citation type="submission" date="2016-10" db="EMBL/GenBank/DDBJ databases">
        <authorList>
            <person name="de Groot N.N."/>
        </authorList>
    </citation>
    <scope>NUCLEOTIDE SEQUENCE [LARGE SCALE GENOMIC DNA]</scope>
    <source>
        <strain evidence="3 4">KH2T6</strain>
    </source>
</reference>
<dbReference type="Gene3D" id="3.40.630.30">
    <property type="match status" value="1"/>
</dbReference>
<dbReference type="Pfam" id="PF00583">
    <property type="entry name" value="Acetyltransf_1"/>
    <property type="match status" value="1"/>
</dbReference>
<evidence type="ECO:0000256" key="1">
    <source>
        <dbReference type="ARBA" id="ARBA00022679"/>
    </source>
</evidence>
<dbReference type="EMBL" id="FOAT01000016">
    <property type="protein sequence ID" value="SEL24637.1"/>
    <property type="molecule type" value="Genomic_DNA"/>
</dbReference>
<dbReference type="Proteomes" id="UP000186015">
    <property type="component" value="Unassembled WGS sequence"/>
</dbReference>
<dbReference type="PROSITE" id="PS51186">
    <property type="entry name" value="GNAT"/>
    <property type="match status" value="1"/>
</dbReference>
<evidence type="ECO:0000313" key="4">
    <source>
        <dbReference type="Proteomes" id="UP000186015"/>
    </source>
</evidence>
<dbReference type="InterPro" id="IPR016181">
    <property type="entry name" value="Acyl_CoA_acyltransferase"/>
</dbReference>
<dbReference type="InterPro" id="IPR018958">
    <property type="entry name" value="Knr4/Smi1-like_dom"/>
</dbReference>
<dbReference type="InterPro" id="IPR000182">
    <property type="entry name" value="GNAT_dom"/>
</dbReference>
<dbReference type="CDD" id="cd04301">
    <property type="entry name" value="NAT_SF"/>
    <property type="match status" value="1"/>
</dbReference>
<dbReference type="SUPFAM" id="SSF160631">
    <property type="entry name" value="SMI1/KNR4-like"/>
    <property type="match status" value="1"/>
</dbReference>
<name>A0A1H7NNU1_RUMAL</name>
<accession>A0A1H7NNU1</accession>
<keyword evidence="1" id="KW-0808">Transferase</keyword>
<dbReference type="AlphaFoldDB" id="A0A1H7NNU1"/>
<dbReference type="SUPFAM" id="SSF55729">
    <property type="entry name" value="Acyl-CoA N-acyltransferases (Nat)"/>
    <property type="match status" value="1"/>
</dbReference>
<evidence type="ECO:0000313" key="3">
    <source>
        <dbReference type="EMBL" id="SEL24637.1"/>
    </source>
</evidence>
<dbReference type="GO" id="GO:0008080">
    <property type="term" value="F:N-acetyltransferase activity"/>
    <property type="evidence" value="ECO:0007669"/>
    <property type="project" value="InterPro"/>
</dbReference>
<organism evidence="3 4">
    <name type="scientific">Ruminococcus albus</name>
    <dbReference type="NCBI Taxonomy" id="1264"/>
    <lineage>
        <taxon>Bacteria</taxon>
        <taxon>Bacillati</taxon>
        <taxon>Bacillota</taxon>
        <taxon>Clostridia</taxon>
        <taxon>Eubacteriales</taxon>
        <taxon>Oscillospiraceae</taxon>
        <taxon>Ruminococcus</taxon>
    </lineage>
</organism>
<gene>
    <name evidence="3" type="ORF">SAMN05216469_1169</name>
</gene>
<sequence>MDVIEEIRALAEEYEKCGGTERSDGSKSKLFDPPATIEQVREFEKEMRVTLPEVFVRYLTELGNGGIGPNYGIYSLDKMRERNPNAAARADLPVMIGGGLPEEEWRSFAQEAEAAEDEENFDKTAELEQRLIAGGIFISTPGCTMNTLLMFRGEAAGSVCTIDSDFLTWYSKPIESGCSFEDWMIEGLHDHIAHRKYEIDVRTVTQYNQSGLGMAGEKLTDSLIELRIAQLMEEGDTNAVDLAPDIRDFYERAFGNGTFRMWIAVHRGEVIGTVGLTLLEKPPYSANPTGKIGLISSMYVKPQFRRRGMAKCMLGYVMRWAKRYGIGIVQVMASEQGMKLYESCGFMHSERFLQYDLRNI</sequence>
<evidence type="ECO:0000259" key="2">
    <source>
        <dbReference type="PROSITE" id="PS51186"/>
    </source>
</evidence>
<dbReference type="RefSeq" id="WP_081350576.1">
    <property type="nucleotide sequence ID" value="NZ_FOAT01000016.1"/>
</dbReference>
<dbReference type="PANTHER" id="PTHR13947">
    <property type="entry name" value="GNAT FAMILY N-ACETYLTRANSFERASE"/>
    <property type="match status" value="1"/>
</dbReference>
<feature type="domain" description="N-acetyltransferase" evidence="2">
    <location>
        <begin position="199"/>
        <end position="360"/>
    </location>
</feature>
<dbReference type="PANTHER" id="PTHR13947:SF37">
    <property type="entry name" value="LD18367P"/>
    <property type="match status" value="1"/>
</dbReference>
<dbReference type="InterPro" id="IPR037883">
    <property type="entry name" value="Knr4/Smi1-like_sf"/>
</dbReference>